<dbReference type="EMBL" id="CP076607">
    <property type="protein sequence ID" value="QWU13226.1"/>
    <property type="molecule type" value="Genomic_DNA"/>
</dbReference>
<name>A0A1H8VA57_9BACL</name>
<sequence>MLCTDPSLDFVTILRYYRPRWHIETGYRYFKELLGFDQYQLLSFHGIRRYWAIQFLTQNLKSYASIFATLK</sequence>
<dbReference type="SUPFAM" id="SSF53098">
    <property type="entry name" value="Ribonuclease H-like"/>
    <property type="match status" value="1"/>
</dbReference>
<dbReference type="InterPro" id="IPR002559">
    <property type="entry name" value="Transposase_11"/>
</dbReference>
<dbReference type="InterPro" id="IPR012337">
    <property type="entry name" value="RNaseH-like_sf"/>
</dbReference>
<evidence type="ECO:0000313" key="3">
    <source>
        <dbReference type="EMBL" id="SEP12171.1"/>
    </source>
</evidence>
<dbReference type="GO" id="GO:0004803">
    <property type="term" value="F:transposase activity"/>
    <property type="evidence" value="ECO:0007669"/>
    <property type="project" value="InterPro"/>
</dbReference>
<evidence type="ECO:0000259" key="1">
    <source>
        <dbReference type="Pfam" id="PF01609"/>
    </source>
</evidence>
<reference evidence="2 5" key="2">
    <citation type="submission" date="2021-06" db="EMBL/GenBank/DDBJ databases">
        <title>Whole genome sequence of Paenibacillus sophorae DSM23020 for comparative genomics.</title>
        <authorList>
            <person name="Kim M.-J."/>
            <person name="Lee G."/>
            <person name="Shin J.-H."/>
        </authorList>
    </citation>
    <scope>NUCLEOTIDE SEQUENCE [LARGE SCALE GENOMIC DNA]</scope>
    <source>
        <strain evidence="2 5">DSM 23020</strain>
    </source>
</reference>
<evidence type="ECO:0000313" key="5">
    <source>
        <dbReference type="Proteomes" id="UP000683429"/>
    </source>
</evidence>
<organism evidence="3 4">
    <name type="scientific">Paenibacillus sophorae</name>
    <dbReference type="NCBI Taxonomy" id="1333845"/>
    <lineage>
        <taxon>Bacteria</taxon>
        <taxon>Bacillati</taxon>
        <taxon>Bacillota</taxon>
        <taxon>Bacilli</taxon>
        <taxon>Bacillales</taxon>
        <taxon>Paenibacillaceae</taxon>
        <taxon>Paenibacillus</taxon>
    </lineage>
</organism>
<feature type="domain" description="Transposase IS4-like" evidence="1">
    <location>
        <begin position="12"/>
        <end position="60"/>
    </location>
</feature>
<dbReference type="Pfam" id="PF01609">
    <property type="entry name" value="DDE_Tnp_1"/>
    <property type="match status" value="1"/>
</dbReference>
<reference evidence="3 4" key="1">
    <citation type="submission" date="2016-10" db="EMBL/GenBank/DDBJ databases">
        <authorList>
            <person name="de Groot N.N."/>
        </authorList>
    </citation>
    <scope>NUCLEOTIDE SEQUENCE [LARGE SCALE GENOMIC DNA]</scope>
    <source>
        <strain evidence="3 4">CGMCC 1.10238</strain>
    </source>
</reference>
<dbReference type="Proteomes" id="UP000198809">
    <property type="component" value="Unassembled WGS sequence"/>
</dbReference>
<dbReference type="GO" id="GO:0006313">
    <property type="term" value="P:DNA transposition"/>
    <property type="evidence" value="ECO:0007669"/>
    <property type="project" value="InterPro"/>
</dbReference>
<dbReference type="GO" id="GO:0003677">
    <property type="term" value="F:DNA binding"/>
    <property type="evidence" value="ECO:0007669"/>
    <property type="project" value="InterPro"/>
</dbReference>
<dbReference type="STRING" id="1333845.SAMN04487895_12239"/>
<accession>A0A1H8VA57</accession>
<proteinExistence type="predicted"/>
<keyword evidence="5" id="KW-1185">Reference proteome</keyword>
<dbReference type="EMBL" id="FODH01000022">
    <property type="protein sequence ID" value="SEP12171.1"/>
    <property type="molecule type" value="Genomic_DNA"/>
</dbReference>
<evidence type="ECO:0000313" key="4">
    <source>
        <dbReference type="Proteomes" id="UP000198809"/>
    </source>
</evidence>
<gene>
    <name evidence="2" type="ORF">KP014_14490</name>
    <name evidence="3" type="ORF">SAMN04487895_12239</name>
</gene>
<evidence type="ECO:0000313" key="2">
    <source>
        <dbReference type="EMBL" id="QWU13226.1"/>
    </source>
</evidence>
<protein>
    <submittedName>
        <fullName evidence="2 3">Transposase</fullName>
    </submittedName>
</protein>
<dbReference type="AlphaFoldDB" id="A0A1H8VA57"/>
<dbReference type="Proteomes" id="UP000683429">
    <property type="component" value="Chromosome"/>
</dbReference>